<dbReference type="OrthoDB" id="6286837at2759"/>
<dbReference type="AlphaFoldDB" id="A0A815XLG6"/>
<comment type="caution">
    <text evidence="3">The sequence shown here is derived from an EMBL/GenBank/DDBJ whole genome shotgun (WGS) entry which is preliminary data.</text>
</comment>
<feature type="non-terminal residue" evidence="3">
    <location>
        <position position="1"/>
    </location>
</feature>
<protein>
    <submittedName>
        <fullName evidence="3">Uncharacterized protein</fullName>
    </submittedName>
</protein>
<name>A0A815XLG6_9BILA</name>
<dbReference type="Proteomes" id="UP000682733">
    <property type="component" value="Unassembled WGS sequence"/>
</dbReference>
<keyword evidence="6" id="KW-1185">Reference proteome</keyword>
<keyword evidence="1" id="KW-0175">Coiled coil</keyword>
<evidence type="ECO:0000313" key="4">
    <source>
        <dbReference type="EMBL" id="CAF4241421.1"/>
    </source>
</evidence>
<reference evidence="3" key="1">
    <citation type="submission" date="2021-02" db="EMBL/GenBank/DDBJ databases">
        <authorList>
            <person name="Nowell W R."/>
        </authorList>
    </citation>
    <scope>NUCLEOTIDE SEQUENCE</scope>
</reference>
<evidence type="ECO:0000313" key="2">
    <source>
        <dbReference type="EMBL" id="CAF1446166.1"/>
    </source>
</evidence>
<dbReference type="Proteomes" id="UP000663829">
    <property type="component" value="Unassembled WGS sequence"/>
</dbReference>
<dbReference type="Proteomes" id="UP000681722">
    <property type="component" value="Unassembled WGS sequence"/>
</dbReference>
<gene>
    <name evidence="3" type="ORF">GPM918_LOCUS39670</name>
    <name evidence="2" type="ORF">OVA965_LOCUS34632</name>
    <name evidence="5" type="ORF">SRO942_LOCUS40569</name>
    <name evidence="4" type="ORF">TMI583_LOCUS35560</name>
</gene>
<evidence type="ECO:0000313" key="6">
    <source>
        <dbReference type="Proteomes" id="UP000663829"/>
    </source>
</evidence>
<evidence type="ECO:0000313" key="3">
    <source>
        <dbReference type="EMBL" id="CAF1559428.1"/>
    </source>
</evidence>
<feature type="coiled-coil region" evidence="1">
    <location>
        <begin position="109"/>
        <end position="136"/>
    </location>
</feature>
<proteinExistence type="predicted"/>
<dbReference type="EMBL" id="CAJNOQ010028171">
    <property type="protein sequence ID" value="CAF1559428.1"/>
    <property type="molecule type" value="Genomic_DNA"/>
</dbReference>
<evidence type="ECO:0000256" key="1">
    <source>
        <dbReference type="SAM" id="Coils"/>
    </source>
</evidence>
<evidence type="ECO:0000313" key="5">
    <source>
        <dbReference type="EMBL" id="CAF4420860.1"/>
    </source>
</evidence>
<dbReference type="EMBL" id="CAJOBA010051118">
    <property type="protein sequence ID" value="CAF4241421.1"/>
    <property type="molecule type" value="Genomic_DNA"/>
</dbReference>
<sequence>MIMLKELTTDTDTETAYTYEKSRWQCMLQVTRSVKLLREMPQRVEHAKGIALSGLSNECRELAVRCDCDKLPYIFALPECFIEAKRAIVVLETWLQNDKKYTSFILKSMKLLEEKYSEAKKQYVQAKSQLRSCEHK</sequence>
<organism evidence="3 6">
    <name type="scientific">Didymodactylos carnosus</name>
    <dbReference type="NCBI Taxonomy" id="1234261"/>
    <lineage>
        <taxon>Eukaryota</taxon>
        <taxon>Metazoa</taxon>
        <taxon>Spiralia</taxon>
        <taxon>Gnathifera</taxon>
        <taxon>Rotifera</taxon>
        <taxon>Eurotatoria</taxon>
        <taxon>Bdelloidea</taxon>
        <taxon>Philodinida</taxon>
        <taxon>Philodinidae</taxon>
        <taxon>Didymodactylos</taxon>
    </lineage>
</organism>
<dbReference type="Proteomes" id="UP000677228">
    <property type="component" value="Unassembled WGS sequence"/>
</dbReference>
<dbReference type="EMBL" id="CAJOBC010093919">
    <property type="protein sequence ID" value="CAF4420860.1"/>
    <property type="molecule type" value="Genomic_DNA"/>
</dbReference>
<accession>A0A815XLG6</accession>
<dbReference type="EMBL" id="CAJNOK010029302">
    <property type="protein sequence ID" value="CAF1446166.1"/>
    <property type="molecule type" value="Genomic_DNA"/>
</dbReference>